<sequence length="71" mass="8295">MNSFELKDKINNLSIWKKGDQRAPHKPLLILLALGQLQADKPRFISYEVTREKLTELLREFGPLRKSYLSP</sequence>
<evidence type="ECO:0000259" key="1">
    <source>
        <dbReference type="Pfam" id="PF26340"/>
    </source>
</evidence>
<dbReference type="InterPro" id="IPR058813">
    <property type="entry name" value="DNA-SBD_ScoMcrA"/>
</dbReference>
<evidence type="ECO:0000313" key="3">
    <source>
        <dbReference type="Proteomes" id="UP000182062"/>
    </source>
</evidence>
<reference evidence="2 3" key="1">
    <citation type="submission" date="2016-09" db="EMBL/GenBank/DDBJ databases">
        <title>Bacillus aquimaris SAMM genome sequence reveals colonization and biosurfactant production capacities.</title>
        <authorList>
            <person name="Waghmode S.R."/>
            <person name="Suryavanshi M.V."/>
        </authorList>
    </citation>
    <scope>NUCLEOTIDE SEQUENCE [LARGE SCALE GENOMIC DNA]</scope>
    <source>
        <strain evidence="2 3">SAMM</strain>
    </source>
</reference>
<protein>
    <recommendedName>
        <fullName evidence="1">ScoMcrA-like DNA sulfur-binding domain-containing protein</fullName>
    </recommendedName>
</protein>
<feature type="domain" description="ScoMcrA-like DNA sulfur-binding" evidence="1">
    <location>
        <begin position="5"/>
        <end position="66"/>
    </location>
</feature>
<dbReference type="AlphaFoldDB" id="A0A1J6W4S9"/>
<dbReference type="Pfam" id="PF26340">
    <property type="entry name" value="DNA-SBD_ScoMcrA"/>
    <property type="match status" value="1"/>
</dbReference>
<gene>
    <name evidence="2" type="ORF">BHE18_14915</name>
</gene>
<organism evidence="2 3">
    <name type="scientific">Rossellomorea aquimaris</name>
    <dbReference type="NCBI Taxonomy" id="189382"/>
    <lineage>
        <taxon>Bacteria</taxon>
        <taxon>Bacillati</taxon>
        <taxon>Bacillota</taxon>
        <taxon>Bacilli</taxon>
        <taxon>Bacillales</taxon>
        <taxon>Bacillaceae</taxon>
        <taxon>Rossellomorea</taxon>
    </lineage>
</organism>
<proteinExistence type="predicted"/>
<evidence type="ECO:0000313" key="2">
    <source>
        <dbReference type="EMBL" id="OIU73166.1"/>
    </source>
</evidence>
<dbReference type="EMBL" id="MINN01000022">
    <property type="protein sequence ID" value="OIU73166.1"/>
    <property type="molecule type" value="Genomic_DNA"/>
</dbReference>
<name>A0A1J6W4S9_9BACI</name>
<accession>A0A1J6W4S9</accession>
<dbReference type="Proteomes" id="UP000182062">
    <property type="component" value="Unassembled WGS sequence"/>
</dbReference>
<keyword evidence="3" id="KW-1185">Reference proteome</keyword>
<comment type="caution">
    <text evidence="2">The sequence shown here is derived from an EMBL/GenBank/DDBJ whole genome shotgun (WGS) entry which is preliminary data.</text>
</comment>